<feature type="transmembrane region" description="Helical" evidence="1">
    <location>
        <begin position="56"/>
        <end position="75"/>
    </location>
</feature>
<feature type="transmembrane region" description="Helical" evidence="1">
    <location>
        <begin position="95"/>
        <end position="115"/>
    </location>
</feature>
<comment type="caution">
    <text evidence="2">The sequence shown here is derived from an EMBL/GenBank/DDBJ whole genome shotgun (WGS) entry which is preliminary data.</text>
</comment>
<organism evidence="2 3">
    <name type="scientific">Leuconostoc citreum</name>
    <dbReference type="NCBI Taxonomy" id="33964"/>
    <lineage>
        <taxon>Bacteria</taxon>
        <taxon>Bacillati</taxon>
        <taxon>Bacillota</taxon>
        <taxon>Bacilli</taxon>
        <taxon>Lactobacillales</taxon>
        <taxon>Lactobacillaceae</taxon>
        <taxon>Leuconostoc</taxon>
    </lineage>
</organism>
<accession>A0A5A5U0P2</accession>
<reference evidence="2 3" key="1">
    <citation type="submission" date="2019-04" db="EMBL/GenBank/DDBJ databases">
        <title>A pseudo-fructophilic Leuconostoc citreum strain F192-5 isolated from peel of satsuma mandarin: the first report for isolation and characterization of strain-dependent fructophilic-like characteristics.</title>
        <authorList>
            <person name="Maeno S."/>
            <person name="Tanizawa Y."/>
            <person name="Kajikawa A."/>
            <person name="Kanesaki Y."/>
            <person name="Kubota E."/>
            <person name="Arita M."/>
            <person name="Leon D."/>
            <person name="Endo A."/>
        </authorList>
    </citation>
    <scope>NUCLEOTIDE SEQUENCE [LARGE SCALE GENOMIC DNA]</scope>
    <source>
        <strain evidence="2 3">F192-5</strain>
    </source>
</reference>
<evidence type="ECO:0000313" key="3">
    <source>
        <dbReference type="Proteomes" id="UP000323274"/>
    </source>
</evidence>
<keyword evidence="1" id="KW-0812">Transmembrane</keyword>
<keyword evidence="1" id="KW-0472">Membrane</keyword>
<dbReference type="EMBL" id="BJJW01000025">
    <property type="protein sequence ID" value="GDZ84720.1"/>
    <property type="molecule type" value="Genomic_DNA"/>
</dbReference>
<dbReference type="RefSeq" id="WP_133286159.1">
    <property type="nucleotide sequence ID" value="NZ_BJJW01000025.1"/>
</dbReference>
<evidence type="ECO:0000313" key="2">
    <source>
        <dbReference type="EMBL" id="GDZ84720.1"/>
    </source>
</evidence>
<evidence type="ECO:0000256" key="1">
    <source>
        <dbReference type="SAM" id="Phobius"/>
    </source>
</evidence>
<gene>
    <name evidence="2" type="ORF">LCIT_19620</name>
</gene>
<keyword evidence="1" id="KW-1133">Transmembrane helix</keyword>
<proteinExistence type="predicted"/>
<dbReference type="AlphaFoldDB" id="A0A5A5U0P2"/>
<sequence>MQKSKYSFSRWGGVLKSKTQSLSVAFGTSLSMLMPIVASADVGDAAKSTGTDVAKFLFIGLIIVGGISLLVAGIMMSSGSQRLHEKGQSRLLKTLIGIVVGCLTGMIITWIYGVITSAGGGNFITWPF</sequence>
<protein>
    <submittedName>
        <fullName evidence="2">Uncharacterized protein</fullName>
    </submittedName>
</protein>
<dbReference type="Proteomes" id="UP000323274">
    <property type="component" value="Unassembled WGS sequence"/>
</dbReference>
<name>A0A5A5U0P2_LEUCI</name>